<evidence type="ECO:0000313" key="1">
    <source>
        <dbReference type="EMBL" id="OHU91766.1"/>
    </source>
</evidence>
<proteinExistence type="predicted"/>
<keyword evidence="2" id="KW-1185">Reference proteome</keyword>
<sequence length="201" mass="22284">MEHLPLPKPPKSCVFRLVPNSQLHVNKANNATEVFDNEGAYWEFEIELNNVPEAEALVLDAFLAKLRGSVGAFLMHDYRYEQTQLTTNAYVSGSYQDGNTLAVTNLPAGQTYARAGAKIQIGTGAAAELKILTQDVVPASYGATMLHFESPMRRIPAHNTPVYFRRPAGVFRLADNKQGLADVQYKNGIVTSWRIKGREVF</sequence>
<dbReference type="Proteomes" id="UP000179786">
    <property type="component" value="Unassembled WGS sequence"/>
</dbReference>
<reference evidence="1 2" key="1">
    <citation type="submission" date="2016-09" db="EMBL/GenBank/DDBJ databases">
        <title>Pseudoalteromonas amylolytica sp. nov., isolated from the surface seawater.</title>
        <authorList>
            <person name="Wu Y.-H."/>
            <person name="Cheng H."/>
            <person name="Jin X.-B."/>
            <person name="Wang C.-S."/>
            <person name="Xu X.-W."/>
        </authorList>
    </citation>
    <scope>NUCLEOTIDE SEQUENCE [LARGE SCALE GENOMIC DNA]</scope>
    <source>
        <strain evidence="1 2">JW1</strain>
    </source>
</reference>
<dbReference type="RefSeq" id="WP_070984146.1">
    <property type="nucleotide sequence ID" value="NZ_MKJU01000024.1"/>
</dbReference>
<protein>
    <submittedName>
        <fullName evidence="1">Uncharacterized protein</fullName>
    </submittedName>
</protein>
<dbReference type="STRING" id="1859457.BET10_08175"/>
<accession>A0A1S1MZY9</accession>
<dbReference type="EMBL" id="MKJU01000024">
    <property type="protein sequence ID" value="OHU91766.1"/>
    <property type="molecule type" value="Genomic_DNA"/>
</dbReference>
<name>A0A1S1MZY9_9GAMM</name>
<dbReference type="OrthoDB" id="7469010at2"/>
<organism evidence="1 2">
    <name type="scientific">Pseudoalteromonas amylolytica</name>
    <dbReference type="NCBI Taxonomy" id="1859457"/>
    <lineage>
        <taxon>Bacteria</taxon>
        <taxon>Pseudomonadati</taxon>
        <taxon>Pseudomonadota</taxon>
        <taxon>Gammaproteobacteria</taxon>
        <taxon>Alteromonadales</taxon>
        <taxon>Pseudoalteromonadaceae</taxon>
        <taxon>Pseudoalteromonas</taxon>
    </lineage>
</organism>
<gene>
    <name evidence="1" type="ORF">BET10_08175</name>
</gene>
<comment type="caution">
    <text evidence="1">The sequence shown here is derived from an EMBL/GenBank/DDBJ whole genome shotgun (WGS) entry which is preliminary data.</text>
</comment>
<evidence type="ECO:0000313" key="2">
    <source>
        <dbReference type="Proteomes" id="UP000179786"/>
    </source>
</evidence>
<dbReference type="AlphaFoldDB" id="A0A1S1MZY9"/>